<dbReference type="GeneID" id="28987955"/>
<name>A0A0J0XPG7_9TREE</name>
<evidence type="ECO:0000313" key="2">
    <source>
        <dbReference type="Proteomes" id="UP000053611"/>
    </source>
</evidence>
<accession>A0A0J0XPG7</accession>
<keyword evidence="2" id="KW-1185">Reference proteome</keyword>
<dbReference type="EMBL" id="KQ087199">
    <property type="protein sequence ID" value="KLT43005.1"/>
    <property type="molecule type" value="Genomic_DNA"/>
</dbReference>
<organism evidence="1 2">
    <name type="scientific">Cutaneotrichosporon oleaginosum</name>
    <dbReference type="NCBI Taxonomy" id="879819"/>
    <lineage>
        <taxon>Eukaryota</taxon>
        <taxon>Fungi</taxon>
        <taxon>Dikarya</taxon>
        <taxon>Basidiomycota</taxon>
        <taxon>Agaricomycotina</taxon>
        <taxon>Tremellomycetes</taxon>
        <taxon>Trichosporonales</taxon>
        <taxon>Trichosporonaceae</taxon>
        <taxon>Cutaneotrichosporon</taxon>
    </lineage>
</organism>
<evidence type="ECO:0000313" key="1">
    <source>
        <dbReference type="EMBL" id="KLT43005.1"/>
    </source>
</evidence>
<dbReference type="RefSeq" id="XP_018279496.1">
    <property type="nucleotide sequence ID" value="XM_018427352.1"/>
</dbReference>
<reference evidence="1 2" key="1">
    <citation type="submission" date="2015-03" db="EMBL/GenBank/DDBJ databases">
        <title>Genomics and transcriptomics of the oil-accumulating basidiomycete yeast T. oleaginosus allow insights into substrate utilization and the diverse evolutionary trajectories of mating systems in fungi.</title>
        <authorList>
            <consortium name="DOE Joint Genome Institute"/>
            <person name="Kourist R."/>
            <person name="Kracht O."/>
            <person name="Bracharz F."/>
            <person name="Lipzen A."/>
            <person name="Nolan M."/>
            <person name="Ohm R."/>
            <person name="Grigoriev I."/>
            <person name="Sun S."/>
            <person name="Heitman J."/>
            <person name="Bruck T."/>
            <person name="Nowrousian M."/>
        </authorList>
    </citation>
    <scope>NUCLEOTIDE SEQUENCE [LARGE SCALE GENOMIC DNA]</scope>
    <source>
        <strain evidence="1 2">IBC0246</strain>
    </source>
</reference>
<sequence>MDMFVHDLKEGGRAGCICSNHRLQVTGTIQLTPAYVGCESGTACKVVTPDPYCYSGQYGHRVTVQDNVKAEALSQGTSPPLGFTAEDGAWVKSVETRNAVSLQLVIPAAIPRPTSARLAGNGVPSYHTRGWTWLRLLRKGRKWVTGAVIHQTSCPAEAVVT</sequence>
<dbReference type="AlphaFoldDB" id="A0A0J0XPG7"/>
<proteinExistence type="predicted"/>
<dbReference type="Proteomes" id="UP000053611">
    <property type="component" value="Unassembled WGS sequence"/>
</dbReference>
<gene>
    <name evidence="1" type="ORF">CC85DRAFT_69947</name>
</gene>
<protein>
    <submittedName>
        <fullName evidence="1">Uncharacterized protein</fullName>
    </submittedName>
</protein>